<evidence type="ECO:0000256" key="9">
    <source>
        <dbReference type="ARBA" id="ARBA00023237"/>
    </source>
</evidence>
<keyword evidence="8 10" id="KW-0472">Membrane</keyword>
<dbReference type="RefSeq" id="WP_289960765.1">
    <property type="nucleotide sequence ID" value="NZ_JAUEOZ010000001.1"/>
</dbReference>
<evidence type="ECO:0000256" key="10">
    <source>
        <dbReference type="PROSITE-ProRule" id="PRU00473"/>
    </source>
</evidence>
<organism evidence="13 14">
    <name type="scientific">Vibrio agarivorans</name>
    <dbReference type="NCBI Taxonomy" id="153622"/>
    <lineage>
        <taxon>Bacteria</taxon>
        <taxon>Pseudomonadati</taxon>
        <taxon>Pseudomonadota</taxon>
        <taxon>Gammaproteobacteria</taxon>
        <taxon>Vibrionales</taxon>
        <taxon>Vibrionaceae</taxon>
        <taxon>Vibrio</taxon>
    </lineage>
</organism>
<evidence type="ECO:0000259" key="12">
    <source>
        <dbReference type="PROSITE" id="PS51123"/>
    </source>
</evidence>
<keyword evidence="7" id="KW-0626">Porin</keyword>
<evidence type="ECO:0000256" key="2">
    <source>
        <dbReference type="ARBA" id="ARBA00005710"/>
    </source>
</evidence>
<comment type="subcellular location">
    <subcellularLocation>
        <location evidence="1">Cell outer membrane</location>
        <topology evidence="1">Multi-pass membrane protein</topology>
    </subcellularLocation>
</comment>
<dbReference type="InterPro" id="IPR006664">
    <property type="entry name" value="OMP_bac"/>
</dbReference>
<comment type="caution">
    <text evidence="13">The sequence shown here is derived from an EMBL/GenBank/DDBJ whole genome shotgun (WGS) entry which is preliminary data.</text>
</comment>
<evidence type="ECO:0000256" key="6">
    <source>
        <dbReference type="ARBA" id="ARBA00023065"/>
    </source>
</evidence>
<evidence type="ECO:0000313" key="14">
    <source>
        <dbReference type="Proteomes" id="UP001169719"/>
    </source>
</evidence>
<evidence type="ECO:0000256" key="5">
    <source>
        <dbReference type="ARBA" id="ARBA00022692"/>
    </source>
</evidence>
<keyword evidence="14" id="KW-1185">Reference proteome</keyword>
<name>A0ABT7XXM6_9VIBR</name>
<dbReference type="Proteomes" id="UP001169719">
    <property type="component" value="Unassembled WGS sequence"/>
</dbReference>
<keyword evidence="4" id="KW-1134">Transmembrane beta strand</keyword>
<feature type="chain" id="PRO_5045054864" evidence="11">
    <location>
        <begin position="22"/>
        <end position="318"/>
    </location>
</feature>
<dbReference type="Gene3D" id="2.40.160.20">
    <property type="match status" value="1"/>
</dbReference>
<dbReference type="Gene3D" id="3.30.1330.60">
    <property type="entry name" value="OmpA-like domain"/>
    <property type="match status" value="1"/>
</dbReference>
<keyword evidence="6" id="KW-0406">Ion transport</keyword>
<keyword evidence="11" id="KW-0732">Signal</keyword>
<dbReference type="InterPro" id="IPR006665">
    <property type="entry name" value="OmpA-like"/>
</dbReference>
<reference evidence="13" key="1">
    <citation type="submission" date="2024-05" db="EMBL/GenBank/DDBJ databases">
        <title>Genome Sequences of Four Agar- Degrading Marine Bacteria.</title>
        <authorList>
            <person name="Phillips E.K."/>
            <person name="Shaffer J.C."/>
            <person name="Henson M.W."/>
            <person name="Temperton B."/>
            <person name="Thrash C.J."/>
            <person name="Martin M.O."/>
        </authorList>
    </citation>
    <scope>NUCLEOTIDE SEQUENCE</scope>
    <source>
        <strain evidence="13">EKP203</strain>
    </source>
</reference>
<dbReference type="PANTHER" id="PTHR30329">
    <property type="entry name" value="STATOR ELEMENT OF FLAGELLAR MOTOR COMPLEX"/>
    <property type="match status" value="1"/>
</dbReference>
<dbReference type="SUPFAM" id="SSF103088">
    <property type="entry name" value="OmpA-like"/>
    <property type="match status" value="1"/>
</dbReference>
<feature type="signal peptide" evidence="11">
    <location>
        <begin position="1"/>
        <end position="21"/>
    </location>
</feature>
<evidence type="ECO:0000313" key="13">
    <source>
        <dbReference type="EMBL" id="MDN2480539.1"/>
    </source>
</evidence>
<dbReference type="InterPro" id="IPR036737">
    <property type="entry name" value="OmpA-like_sf"/>
</dbReference>
<dbReference type="InterPro" id="IPR000498">
    <property type="entry name" value="OmpA-like_TM_dom"/>
</dbReference>
<dbReference type="InterPro" id="IPR011250">
    <property type="entry name" value="OMP/PagP_B-barrel"/>
</dbReference>
<dbReference type="InterPro" id="IPR050330">
    <property type="entry name" value="Bact_OuterMem_StrucFunc"/>
</dbReference>
<evidence type="ECO:0000256" key="4">
    <source>
        <dbReference type="ARBA" id="ARBA00022452"/>
    </source>
</evidence>
<dbReference type="CDD" id="cd07185">
    <property type="entry name" value="OmpA_C-like"/>
    <property type="match status" value="1"/>
</dbReference>
<evidence type="ECO:0000256" key="8">
    <source>
        <dbReference type="ARBA" id="ARBA00023136"/>
    </source>
</evidence>
<protein>
    <submittedName>
        <fullName evidence="13">OmpA family protein</fullName>
    </submittedName>
</protein>
<sequence length="318" mass="34767">MKKLAVAISAAVVLSAQPAFADFYIGAKAGKSWLDDACTSMTPNCDDEANHFGGFVGYDFLDYLGLELGYDDLGKHTVDGVNDDRVSAWTLAPKFTYHINDLWGIYAKVGGAYADFGGENDWSYLGAAGVELKPHQKVAVRLEYQTLTDISNDYVRAEGNSATLGVLYKFGASEPAVVAPPPEPEQLPEPEPEVQTMKHQTAKMGEETFALNSAQLTEAAQSDLDKLAAFLNKYPQSNVELVGHTDSSGSDEYNQQLSEKRANAVADALVERGISEDRISARGVGESELEYDESTPEGRKKNRFVEIIVPEFEYQVEE</sequence>
<keyword evidence="9" id="KW-0998">Cell outer membrane</keyword>
<proteinExistence type="inferred from homology"/>
<dbReference type="PROSITE" id="PS51123">
    <property type="entry name" value="OMPA_2"/>
    <property type="match status" value="1"/>
</dbReference>
<dbReference type="PROSITE" id="PS01068">
    <property type="entry name" value="OMPA_1"/>
    <property type="match status" value="1"/>
</dbReference>
<gene>
    <name evidence="13" type="ORF">QWJ08_03890</name>
</gene>
<accession>A0ABT7XXM6</accession>
<evidence type="ECO:0000256" key="7">
    <source>
        <dbReference type="ARBA" id="ARBA00023114"/>
    </source>
</evidence>
<evidence type="ECO:0000256" key="3">
    <source>
        <dbReference type="ARBA" id="ARBA00022448"/>
    </source>
</evidence>
<dbReference type="PANTHER" id="PTHR30329:SF21">
    <property type="entry name" value="LIPOPROTEIN YIAD-RELATED"/>
    <property type="match status" value="1"/>
</dbReference>
<dbReference type="EMBL" id="JAUEOZ010000001">
    <property type="protein sequence ID" value="MDN2480539.1"/>
    <property type="molecule type" value="Genomic_DNA"/>
</dbReference>
<evidence type="ECO:0000256" key="1">
    <source>
        <dbReference type="ARBA" id="ARBA00004571"/>
    </source>
</evidence>
<comment type="similarity">
    <text evidence="2">Belongs to the outer membrane OOP (TC 1.B.6) superfamily. OmpA family.</text>
</comment>
<dbReference type="InterPro" id="IPR006690">
    <property type="entry name" value="OMPA-like_CS"/>
</dbReference>
<dbReference type="PRINTS" id="PR01021">
    <property type="entry name" value="OMPADOMAIN"/>
</dbReference>
<evidence type="ECO:0000256" key="11">
    <source>
        <dbReference type="SAM" id="SignalP"/>
    </source>
</evidence>
<keyword evidence="3" id="KW-0813">Transport</keyword>
<dbReference type="SUPFAM" id="SSF56925">
    <property type="entry name" value="OMPA-like"/>
    <property type="match status" value="1"/>
</dbReference>
<dbReference type="Pfam" id="PF01389">
    <property type="entry name" value="OmpA_membrane"/>
    <property type="match status" value="1"/>
</dbReference>
<keyword evidence="5" id="KW-0812">Transmembrane</keyword>
<feature type="domain" description="OmpA-like" evidence="12">
    <location>
        <begin position="196"/>
        <end position="313"/>
    </location>
</feature>
<dbReference type="Pfam" id="PF00691">
    <property type="entry name" value="OmpA"/>
    <property type="match status" value="1"/>
</dbReference>